<feature type="transmembrane region" description="Helical" evidence="1">
    <location>
        <begin position="6"/>
        <end position="26"/>
    </location>
</feature>
<sequence>MSLPAFVRIFTHVESAIFAALLVVWLGEIDETAEFVLGLTHGVGFLTLCAVIWVACLRGVLAWPILAAAALLTPFGSSAAIEWSRRRHRDRHAAASG</sequence>
<reference evidence="2" key="1">
    <citation type="submission" date="2020-02" db="EMBL/GenBank/DDBJ databases">
        <authorList>
            <person name="Meier V. D."/>
        </authorList>
    </citation>
    <scope>NUCLEOTIDE SEQUENCE</scope>
    <source>
        <strain evidence="2">AVDCRST_MAG45</strain>
    </source>
</reference>
<name>A0A6J4SDP2_9ACTN</name>
<protein>
    <submittedName>
        <fullName evidence="2">Uncharacterized protein</fullName>
    </submittedName>
</protein>
<keyword evidence="1" id="KW-0472">Membrane</keyword>
<feature type="transmembrane region" description="Helical" evidence="1">
    <location>
        <begin position="61"/>
        <end position="81"/>
    </location>
</feature>
<organism evidence="2">
    <name type="scientific">uncultured Solirubrobacterales bacterium</name>
    <dbReference type="NCBI Taxonomy" id="768556"/>
    <lineage>
        <taxon>Bacteria</taxon>
        <taxon>Bacillati</taxon>
        <taxon>Actinomycetota</taxon>
        <taxon>Thermoleophilia</taxon>
        <taxon>Solirubrobacterales</taxon>
        <taxon>environmental samples</taxon>
    </lineage>
</organism>
<dbReference type="AlphaFoldDB" id="A0A6J4SDP2"/>
<gene>
    <name evidence="2" type="ORF">AVDCRST_MAG45-852</name>
</gene>
<keyword evidence="1" id="KW-1133">Transmembrane helix</keyword>
<evidence type="ECO:0000256" key="1">
    <source>
        <dbReference type="SAM" id="Phobius"/>
    </source>
</evidence>
<evidence type="ECO:0000313" key="2">
    <source>
        <dbReference type="EMBL" id="CAA9493066.1"/>
    </source>
</evidence>
<keyword evidence="1" id="KW-0812">Transmembrane</keyword>
<dbReference type="EMBL" id="CADCVU010000076">
    <property type="protein sequence ID" value="CAA9493066.1"/>
    <property type="molecule type" value="Genomic_DNA"/>
</dbReference>
<accession>A0A6J4SDP2</accession>
<proteinExistence type="predicted"/>
<feature type="transmembrane region" description="Helical" evidence="1">
    <location>
        <begin position="35"/>
        <end position="55"/>
    </location>
</feature>